<dbReference type="SUPFAM" id="SSF51294">
    <property type="entry name" value="Hedgehog/intein (Hint) domain"/>
    <property type="match status" value="1"/>
</dbReference>
<evidence type="ECO:0000313" key="1">
    <source>
        <dbReference type="EMBL" id="MBD1373672.1"/>
    </source>
</evidence>
<accession>A0A926NBS6</accession>
<dbReference type="Proteomes" id="UP000661691">
    <property type="component" value="Unassembled WGS sequence"/>
</dbReference>
<comment type="caution">
    <text evidence="1">The sequence shown here is derived from an EMBL/GenBank/DDBJ whole genome shotgun (WGS) entry which is preliminary data.</text>
</comment>
<gene>
    <name evidence="1" type="ORF">IC620_15095</name>
</gene>
<dbReference type="EMBL" id="JACXAH010000033">
    <property type="protein sequence ID" value="MBD1373672.1"/>
    <property type="molecule type" value="Genomic_DNA"/>
</dbReference>
<dbReference type="InterPro" id="IPR036844">
    <property type="entry name" value="Hint_dom_sf"/>
</dbReference>
<organism evidence="1 2">
    <name type="scientific">Polycladospora coralii</name>
    <dbReference type="NCBI Taxonomy" id="2771432"/>
    <lineage>
        <taxon>Bacteria</taxon>
        <taxon>Bacillati</taxon>
        <taxon>Bacillota</taxon>
        <taxon>Bacilli</taxon>
        <taxon>Bacillales</taxon>
        <taxon>Thermoactinomycetaceae</taxon>
        <taxon>Polycladospora</taxon>
    </lineage>
</organism>
<dbReference type="Pfam" id="PF07591">
    <property type="entry name" value="PT-HINT"/>
    <property type="match status" value="1"/>
</dbReference>
<dbReference type="RefSeq" id="WP_191142686.1">
    <property type="nucleotide sequence ID" value="NZ_JACXAH010000033.1"/>
</dbReference>
<proteinExistence type="predicted"/>
<evidence type="ECO:0008006" key="3">
    <source>
        <dbReference type="Google" id="ProtNLM"/>
    </source>
</evidence>
<dbReference type="Gene3D" id="2.170.16.10">
    <property type="entry name" value="Hedgehog/Intein (Hint) domain"/>
    <property type="match status" value="1"/>
</dbReference>
<name>A0A926NBS6_9BACL</name>
<sequence>MFLLYSVLAKDKFTGEVAYKEVEWLYQRDVTEIYQVHVEDEVIETTTEHLFWVQGLGWVKTKDLKSGDIFETADGRTLNVEKVVKQDKRPLSITLR</sequence>
<dbReference type="AlphaFoldDB" id="A0A926NBS6"/>
<reference evidence="1" key="1">
    <citation type="submission" date="2020-09" db="EMBL/GenBank/DDBJ databases">
        <title>A novel bacterium of genus Hazenella, isolated from South China Sea.</title>
        <authorList>
            <person name="Huang H."/>
            <person name="Mo K."/>
            <person name="Hu Y."/>
        </authorList>
    </citation>
    <scope>NUCLEOTIDE SEQUENCE</scope>
    <source>
        <strain evidence="1">IB182357</strain>
    </source>
</reference>
<protein>
    <recommendedName>
        <fullName evidence="3">Hint domain-containing protein</fullName>
    </recommendedName>
</protein>
<keyword evidence="2" id="KW-1185">Reference proteome</keyword>
<evidence type="ECO:0000313" key="2">
    <source>
        <dbReference type="Proteomes" id="UP000661691"/>
    </source>
</evidence>